<organism evidence="2 3">
    <name type="scientific">Aedes aegypti</name>
    <name type="common">Yellowfever mosquito</name>
    <name type="synonym">Culex aegypti</name>
    <dbReference type="NCBI Taxonomy" id="7159"/>
    <lineage>
        <taxon>Eukaryota</taxon>
        <taxon>Metazoa</taxon>
        <taxon>Ecdysozoa</taxon>
        <taxon>Arthropoda</taxon>
        <taxon>Hexapoda</taxon>
        <taxon>Insecta</taxon>
        <taxon>Pterygota</taxon>
        <taxon>Neoptera</taxon>
        <taxon>Endopterygota</taxon>
        <taxon>Diptera</taxon>
        <taxon>Nematocera</taxon>
        <taxon>Culicoidea</taxon>
        <taxon>Culicidae</taxon>
        <taxon>Culicinae</taxon>
        <taxon>Aedini</taxon>
        <taxon>Aedes</taxon>
        <taxon>Stegomyia</taxon>
    </lineage>
</organism>
<dbReference type="VEuPathDB" id="VectorBase:AAEL009514"/>
<sequence length="239" mass="28432">MLPIEIETLLPYKRLRTQDEKLQWITNILVTKTKIQSLRNKIQTTQSATEEMKQETVTLIDGSSDEIQQIIDESQQVLIELKHAEDLKFADLQNETSRKTLDLGSLTEYHNLVNEHDQKRRKITKLTVQLQLWIKQYDKFVGEPMKELQELEEEVDQFEGWKETVYDPQLERYEALKASVDQFESELIEEQVGMFRIAHAARIIQRGWRRVLEKRKRKKKNRKKGKRKGMARVAKIKRK</sequence>
<dbReference type="KEGG" id="aag:5572101"/>
<dbReference type="eggNOG" id="ENOG502T8SN">
    <property type="taxonomic scope" value="Eukaryota"/>
</dbReference>
<dbReference type="EMBL" id="CH477587">
    <property type="protein sequence ID" value="EAT38609.1"/>
    <property type="molecule type" value="Genomic_DNA"/>
</dbReference>
<reference evidence="2" key="1">
    <citation type="submission" date="2005-10" db="EMBL/GenBank/DDBJ databases">
        <authorList>
            <person name="Loftus B.J."/>
            <person name="Nene V.M."/>
            <person name="Hannick L.I."/>
            <person name="Bidwell S."/>
            <person name="Haas B."/>
            <person name="Amedeo P."/>
            <person name="Orvis J."/>
            <person name="Wortman J.R."/>
            <person name="White O.R."/>
            <person name="Salzberg S."/>
            <person name="Shumway M."/>
            <person name="Koo H."/>
            <person name="Zhao Y."/>
            <person name="Holmes M."/>
            <person name="Miller J."/>
            <person name="Schatz M."/>
            <person name="Pop M."/>
            <person name="Pai G."/>
            <person name="Utterback T."/>
            <person name="Rogers Y.-H."/>
            <person name="Kravitz S."/>
            <person name="Fraser C.M."/>
        </authorList>
    </citation>
    <scope>NUCLEOTIDE SEQUENCE</scope>
    <source>
        <strain evidence="2">Liverpool</strain>
    </source>
</reference>
<proteinExistence type="predicted"/>
<dbReference type="PhylomeDB" id="Q16VM4"/>
<dbReference type="HOGENOM" id="CLU_079163_0_0_1"/>
<protein>
    <submittedName>
        <fullName evidence="2">AAEL009514-PA</fullName>
    </submittedName>
</protein>
<dbReference type="OrthoDB" id="536093at2759"/>
<evidence type="ECO:0000313" key="2">
    <source>
        <dbReference type="EMBL" id="EAT38609.1"/>
    </source>
</evidence>
<evidence type="ECO:0000313" key="3">
    <source>
        <dbReference type="Proteomes" id="UP000682892"/>
    </source>
</evidence>
<name>Q16VM4_AEDAE</name>
<reference evidence="2" key="3">
    <citation type="submission" date="2012-09" db="EMBL/GenBank/DDBJ databases">
        <authorList>
            <consortium name="VectorBase"/>
        </authorList>
    </citation>
    <scope>NUCLEOTIDE SEQUENCE</scope>
    <source>
        <strain evidence="2">Liverpool</strain>
    </source>
</reference>
<feature type="region of interest" description="Disordered" evidence="1">
    <location>
        <begin position="214"/>
        <end position="239"/>
    </location>
</feature>
<evidence type="ECO:0000256" key="1">
    <source>
        <dbReference type="SAM" id="MobiDB-lite"/>
    </source>
</evidence>
<accession>Q16VM4</accession>
<reference evidence="2" key="2">
    <citation type="journal article" date="2007" name="Science">
        <title>Genome sequence of Aedes aegypti, a major arbovirus vector.</title>
        <authorList>
            <person name="Nene V."/>
            <person name="Wortman J.R."/>
            <person name="Lawson D."/>
            <person name="Haas B."/>
            <person name="Kodira C."/>
            <person name="Tu Z.J."/>
            <person name="Loftus B."/>
            <person name="Xi Z."/>
            <person name="Megy K."/>
            <person name="Grabherr M."/>
            <person name="Ren Q."/>
            <person name="Zdobnov E.M."/>
            <person name="Lobo N.F."/>
            <person name="Campbell K.S."/>
            <person name="Brown S.E."/>
            <person name="Bonaldo M.F."/>
            <person name="Zhu J."/>
            <person name="Sinkins S.P."/>
            <person name="Hogenkamp D.G."/>
            <person name="Amedeo P."/>
            <person name="Arensburger P."/>
            <person name="Atkinson P.W."/>
            <person name="Bidwell S."/>
            <person name="Biedler J."/>
            <person name="Birney E."/>
            <person name="Bruggner R.V."/>
            <person name="Costas J."/>
            <person name="Coy M.R."/>
            <person name="Crabtree J."/>
            <person name="Crawford M."/>
            <person name="Debruyn B."/>
            <person name="Decaprio D."/>
            <person name="Eiglmeier K."/>
            <person name="Eisenstadt E."/>
            <person name="El-Dorry H."/>
            <person name="Gelbart W.M."/>
            <person name="Gomes S.L."/>
            <person name="Hammond M."/>
            <person name="Hannick L.I."/>
            <person name="Hogan J.R."/>
            <person name="Holmes M.H."/>
            <person name="Jaffe D."/>
            <person name="Johnston J.S."/>
            <person name="Kennedy R.C."/>
            <person name="Koo H."/>
            <person name="Kravitz S."/>
            <person name="Kriventseva E.V."/>
            <person name="Kulp D."/>
            <person name="Labutti K."/>
            <person name="Lee E."/>
            <person name="Li S."/>
            <person name="Lovin D.D."/>
            <person name="Mao C."/>
            <person name="Mauceli E."/>
            <person name="Menck C.F."/>
            <person name="Miller J.R."/>
            <person name="Montgomery P."/>
            <person name="Mori A."/>
            <person name="Nascimento A.L."/>
            <person name="Naveira H.F."/>
            <person name="Nusbaum C."/>
            <person name="O'leary S."/>
            <person name="Orvis J."/>
            <person name="Pertea M."/>
            <person name="Quesneville H."/>
            <person name="Reidenbach K.R."/>
            <person name="Rogers Y.H."/>
            <person name="Roth C.W."/>
            <person name="Schneider J.R."/>
            <person name="Schatz M."/>
            <person name="Shumway M."/>
            <person name="Stanke M."/>
            <person name="Stinson E.O."/>
            <person name="Tubio J.M."/>
            <person name="Vanzee J.P."/>
            <person name="Verjovski-Almeida S."/>
            <person name="Werner D."/>
            <person name="White O."/>
            <person name="Wyder S."/>
            <person name="Zeng Q."/>
            <person name="Zhao Q."/>
            <person name="Zhao Y."/>
            <person name="Hill C.A."/>
            <person name="Raikhel A.S."/>
            <person name="Soares M.B."/>
            <person name="Knudson D.L."/>
            <person name="Lee N.H."/>
            <person name="Galagan J."/>
            <person name="Salzberg S.L."/>
            <person name="Paulsen I.T."/>
            <person name="Dimopoulos G."/>
            <person name="Collins F.H."/>
            <person name="Birren B."/>
            <person name="Fraser-Liggett C.M."/>
            <person name="Severson D.W."/>
        </authorList>
    </citation>
    <scope>NUCLEOTIDE SEQUENCE [LARGE SCALE GENOMIC DNA]</scope>
    <source>
        <strain evidence="2">Liverpool</strain>
    </source>
</reference>
<gene>
    <name evidence="2" type="ORF">AaeL_AAEL009514</name>
</gene>
<dbReference type="OMA" id="QLWIKQY"/>
<dbReference type="PaxDb" id="7159-AAEL009514-PA"/>
<dbReference type="Proteomes" id="UP000682892">
    <property type="component" value="Chromosome 2"/>
</dbReference>
<dbReference type="AlphaFoldDB" id="Q16VM4"/>